<dbReference type="InterPro" id="IPR047263">
    <property type="entry name" value="HNL-like_cupin"/>
</dbReference>
<dbReference type="KEGG" id="ahs:AHALO_2485"/>
<gene>
    <name evidence="2" type="ORF">CP960_08780</name>
</gene>
<proteinExistence type="predicted"/>
<comment type="caution">
    <text evidence="2">The sequence shown here is derived from an EMBL/GenBank/DDBJ whole genome shotgun (WGS) entry which is preliminary data.</text>
</comment>
<sequence length="132" mass="15196">MKIIKNGTQPYIKEQLKDYFTGDVGLDMLFEADEPSNVSFGHVNFMPESRTKWHTHPRGQILIVTSGQGYIQIEGEDKEYIKCGDIVWIDANEKHWHGATKTTKMSHIAIQENKNGNNVTWLEEVSNQEYLL</sequence>
<dbReference type="SUPFAM" id="SSF51182">
    <property type="entry name" value="RmlC-like cupins"/>
    <property type="match status" value="1"/>
</dbReference>
<dbReference type="PANTHER" id="PTHR43698:SF1">
    <property type="entry name" value="BLL4564 PROTEIN"/>
    <property type="match status" value="1"/>
</dbReference>
<dbReference type="EMBL" id="NXIF01000033">
    <property type="protein sequence ID" value="PKI80498.1"/>
    <property type="molecule type" value="Genomic_DNA"/>
</dbReference>
<dbReference type="AlphaFoldDB" id="A0A2N1J1S2"/>
<evidence type="ECO:0000259" key="1">
    <source>
        <dbReference type="Pfam" id="PF07883"/>
    </source>
</evidence>
<protein>
    <submittedName>
        <fullName evidence="2">Germin</fullName>
    </submittedName>
</protein>
<evidence type="ECO:0000313" key="3">
    <source>
        <dbReference type="Proteomes" id="UP000233248"/>
    </source>
</evidence>
<dbReference type="Proteomes" id="UP000233248">
    <property type="component" value="Unassembled WGS sequence"/>
</dbReference>
<keyword evidence="3" id="KW-1185">Reference proteome</keyword>
<dbReference type="CDD" id="cd02233">
    <property type="entry name" value="cupin_HNL-like"/>
    <property type="match status" value="1"/>
</dbReference>
<dbReference type="RefSeq" id="WP_101185043.1">
    <property type="nucleotide sequence ID" value="NZ_CP031218.1"/>
</dbReference>
<name>A0A2N1J1S2_9BACT</name>
<dbReference type="Gene3D" id="2.60.120.10">
    <property type="entry name" value="Jelly Rolls"/>
    <property type="match status" value="1"/>
</dbReference>
<accession>A0A2N1J1S2</accession>
<reference evidence="2 3" key="1">
    <citation type="submission" date="2017-09" db="EMBL/GenBank/DDBJ databases">
        <title>Genomics of the genus Arcobacter.</title>
        <authorList>
            <person name="Perez-Cataluna A."/>
            <person name="Figueras M.J."/>
            <person name="Salas-Masso N."/>
        </authorList>
    </citation>
    <scope>NUCLEOTIDE SEQUENCE [LARGE SCALE GENOMIC DNA]</scope>
    <source>
        <strain evidence="2 3">DSM 18005</strain>
    </source>
</reference>
<dbReference type="InterPro" id="IPR011051">
    <property type="entry name" value="RmlC_Cupin_sf"/>
</dbReference>
<evidence type="ECO:0000313" key="2">
    <source>
        <dbReference type="EMBL" id="PKI80498.1"/>
    </source>
</evidence>
<organism evidence="2 3">
    <name type="scientific">Malaciobacter halophilus</name>
    <dbReference type="NCBI Taxonomy" id="197482"/>
    <lineage>
        <taxon>Bacteria</taxon>
        <taxon>Pseudomonadati</taxon>
        <taxon>Campylobacterota</taxon>
        <taxon>Epsilonproteobacteria</taxon>
        <taxon>Campylobacterales</taxon>
        <taxon>Arcobacteraceae</taxon>
        <taxon>Malaciobacter</taxon>
    </lineage>
</organism>
<dbReference type="Pfam" id="PF07883">
    <property type="entry name" value="Cupin_2"/>
    <property type="match status" value="1"/>
</dbReference>
<dbReference type="InterPro" id="IPR014710">
    <property type="entry name" value="RmlC-like_jellyroll"/>
</dbReference>
<dbReference type="PANTHER" id="PTHR43698">
    <property type="entry name" value="RIBD C-TERMINAL DOMAIN CONTAINING PROTEIN"/>
    <property type="match status" value="1"/>
</dbReference>
<feature type="domain" description="Cupin type-2" evidence="1">
    <location>
        <begin position="42"/>
        <end position="106"/>
    </location>
</feature>
<dbReference type="InterPro" id="IPR013096">
    <property type="entry name" value="Cupin_2"/>
</dbReference>
<dbReference type="OrthoDB" id="9802489at2"/>